<evidence type="ECO:0008006" key="8">
    <source>
        <dbReference type="Google" id="ProtNLM"/>
    </source>
</evidence>
<dbReference type="GO" id="GO:0046872">
    <property type="term" value="F:metal ion binding"/>
    <property type="evidence" value="ECO:0007669"/>
    <property type="project" value="UniProtKB-KW"/>
</dbReference>
<feature type="region of interest" description="Disordered" evidence="5">
    <location>
        <begin position="133"/>
        <end position="167"/>
    </location>
</feature>
<evidence type="ECO:0000256" key="1">
    <source>
        <dbReference type="ARBA" id="ARBA00022694"/>
    </source>
</evidence>
<dbReference type="PANTHER" id="PTHR14742:SF0">
    <property type="entry name" value="RIBONUCLEASE P PROTEIN SUBUNIT P21"/>
    <property type="match status" value="1"/>
</dbReference>
<dbReference type="PANTHER" id="PTHR14742">
    <property type="entry name" value="RIBONUCLEASE P SUBUNIT P21"/>
    <property type="match status" value="1"/>
</dbReference>
<evidence type="ECO:0000313" key="7">
    <source>
        <dbReference type="Proteomes" id="UP000559256"/>
    </source>
</evidence>
<dbReference type="EMBL" id="JAACJM010000085">
    <property type="protein sequence ID" value="KAF5348648.1"/>
    <property type="molecule type" value="Genomic_DNA"/>
</dbReference>
<keyword evidence="7" id="KW-1185">Reference proteome</keyword>
<dbReference type="AlphaFoldDB" id="A0A8H5CW45"/>
<dbReference type="GO" id="GO:0005655">
    <property type="term" value="C:nucleolar ribonuclease P complex"/>
    <property type="evidence" value="ECO:0007669"/>
    <property type="project" value="TreeGrafter"/>
</dbReference>
<dbReference type="InterPro" id="IPR007175">
    <property type="entry name" value="Rpr2/Snm1/Rpp21"/>
</dbReference>
<organism evidence="6 7">
    <name type="scientific">Tetrapyrgos nigripes</name>
    <dbReference type="NCBI Taxonomy" id="182062"/>
    <lineage>
        <taxon>Eukaryota</taxon>
        <taxon>Fungi</taxon>
        <taxon>Dikarya</taxon>
        <taxon>Basidiomycota</taxon>
        <taxon>Agaricomycotina</taxon>
        <taxon>Agaricomycetes</taxon>
        <taxon>Agaricomycetidae</taxon>
        <taxon>Agaricales</taxon>
        <taxon>Marasmiineae</taxon>
        <taxon>Marasmiaceae</taxon>
        <taxon>Tetrapyrgos</taxon>
    </lineage>
</organism>
<evidence type="ECO:0000256" key="3">
    <source>
        <dbReference type="ARBA" id="ARBA00022833"/>
    </source>
</evidence>
<comment type="similarity">
    <text evidence="4">Belongs to the eukaryotic/archaeal RNase P protein component 4 family.</text>
</comment>
<dbReference type="OrthoDB" id="128536at2759"/>
<dbReference type="Pfam" id="PF04032">
    <property type="entry name" value="Rpr2"/>
    <property type="match status" value="1"/>
</dbReference>
<reference evidence="6 7" key="1">
    <citation type="journal article" date="2020" name="ISME J.">
        <title>Uncovering the hidden diversity of litter-decomposition mechanisms in mushroom-forming fungi.</title>
        <authorList>
            <person name="Floudas D."/>
            <person name="Bentzer J."/>
            <person name="Ahren D."/>
            <person name="Johansson T."/>
            <person name="Persson P."/>
            <person name="Tunlid A."/>
        </authorList>
    </citation>
    <scope>NUCLEOTIDE SEQUENCE [LARGE SCALE GENOMIC DNA]</scope>
    <source>
        <strain evidence="6 7">CBS 291.85</strain>
    </source>
</reference>
<feature type="region of interest" description="Disordered" evidence="5">
    <location>
        <begin position="37"/>
        <end position="58"/>
    </location>
</feature>
<sequence length="201" mass="22384">MAKTPKNETPGPNSVPNRDIMQRLNFLYQASVYLNSVDTSSPQPTDTEQSWSRRKPNARVGDISRNYIDMMKVVGTKTTVKMDPSVKRTLCKGCSSVLVPGTTATIRTKKSSSHGHAVTYTCMICNESRRLPAPPLSDAEETMPEATMDVDSSAGPQKKSRRKKRANRQVALFARTRMHVVHRGNERVDEDSLRGNGLFMV</sequence>
<feature type="compositionally biased region" description="Polar residues" evidence="5">
    <location>
        <begin position="37"/>
        <end position="50"/>
    </location>
</feature>
<keyword evidence="2" id="KW-0479">Metal-binding</keyword>
<name>A0A8H5CW45_9AGAR</name>
<dbReference type="GO" id="GO:0008033">
    <property type="term" value="P:tRNA processing"/>
    <property type="evidence" value="ECO:0007669"/>
    <property type="project" value="UniProtKB-KW"/>
</dbReference>
<evidence type="ECO:0000256" key="4">
    <source>
        <dbReference type="ARBA" id="ARBA00038402"/>
    </source>
</evidence>
<evidence type="ECO:0000256" key="5">
    <source>
        <dbReference type="SAM" id="MobiDB-lite"/>
    </source>
</evidence>
<dbReference type="Gene3D" id="6.20.50.20">
    <property type="match status" value="1"/>
</dbReference>
<keyword evidence="3" id="KW-0862">Zinc</keyword>
<proteinExistence type="inferred from homology"/>
<dbReference type="Proteomes" id="UP000559256">
    <property type="component" value="Unassembled WGS sequence"/>
</dbReference>
<accession>A0A8H5CW45</accession>
<feature type="compositionally biased region" description="Basic residues" evidence="5">
    <location>
        <begin position="158"/>
        <end position="167"/>
    </location>
</feature>
<keyword evidence="1" id="KW-0819">tRNA processing</keyword>
<comment type="caution">
    <text evidence="6">The sequence shown here is derived from an EMBL/GenBank/DDBJ whole genome shotgun (WGS) entry which is preliminary data.</text>
</comment>
<evidence type="ECO:0000313" key="6">
    <source>
        <dbReference type="EMBL" id="KAF5348648.1"/>
    </source>
</evidence>
<protein>
    <recommendedName>
        <fullName evidence="8">Rpr2-domain-containing protein</fullName>
    </recommendedName>
</protein>
<evidence type="ECO:0000256" key="2">
    <source>
        <dbReference type="ARBA" id="ARBA00022723"/>
    </source>
</evidence>
<gene>
    <name evidence="6" type="ORF">D9758_006762</name>
</gene>